<keyword evidence="2" id="KW-1185">Reference proteome</keyword>
<dbReference type="EMBL" id="JAFNEN010000372">
    <property type="protein sequence ID" value="KAG8184499.1"/>
    <property type="molecule type" value="Genomic_DNA"/>
</dbReference>
<accession>A0AAV6UK09</accession>
<protein>
    <submittedName>
        <fullName evidence="1">Uncharacterized protein</fullName>
    </submittedName>
</protein>
<evidence type="ECO:0000313" key="1">
    <source>
        <dbReference type="EMBL" id="KAG8184499.1"/>
    </source>
</evidence>
<dbReference type="Proteomes" id="UP000827092">
    <property type="component" value="Unassembled WGS sequence"/>
</dbReference>
<sequence length="116" mass="13756">MHLQTDIKTWSQLYDLYLSECKENNIINPLSRHTFDRAKKESNVALYKPKKDRCDLCYNFENKILGGSTEEYRQHRLKKEQTQLEEEKKKRQGCCHQWGLSHSLLRPDGRPNSSSD</sequence>
<name>A0AAV6UK09_9ARAC</name>
<organism evidence="1 2">
    <name type="scientific">Oedothorax gibbosus</name>
    <dbReference type="NCBI Taxonomy" id="931172"/>
    <lineage>
        <taxon>Eukaryota</taxon>
        <taxon>Metazoa</taxon>
        <taxon>Ecdysozoa</taxon>
        <taxon>Arthropoda</taxon>
        <taxon>Chelicerata</taxon>
        <taxon>Arachnida</taxon>
        <taxon>Araneae</taxon>
        <taxon>Araneomorphae</taxon>
        <taxon>Entelegynae</taxon>
        <taxon>Araneoidea</taxon>
        <taxon>Linyphiidae</taxon>
        <taxon>Erigoninae</taxon>
        <taxon>Oedothorax</taxon>
    </lineage>
</organism>
<proteinExistence type="predicted"/>
<comment type="caution">
    <text evidence="1">The sequence shown here is derived from an EMBL/GenBank/DDBJ whole genome shotgun (WGS) entry which is preliminary data.</text>
</comment>
<dbReference type="AlphaFoldDB" id="A0AAV6UK09"/>
<evidence type="ECO:0000313" key="2">
    <source>
        <dbReference type="Proteomes" id="UP000827092"/>
    </source>
</evidence>
<gene>
    <name evidence="1" type="ORF">JTE90_002346</name>
</gene>
<reference evidence="1 2" key="1">
    <citation type="journal article" date="2022" name="Nat. Ecol. Evol.">
        <title>A masculinizing supergene underlies an exaggerated male reproductive morph in a spider.</title>
        <authorList>
            <person name="Hendrickx F."/>
            <person name="De Corte Z."/>
            <person name="Sonet G."/>
            <person name="Van Belleghem S.M."/>
            <person name="Kostlbacher S."/>
            <person name="Vangestel C."/>
        </authorList>
    </citation>
    <scope>NUCLEOTIDE SEQUENCE [LARGE SCALE GENOMIC DNA]</scope>
    <source>
        <strain evidence="1">W744_W776</strain>
    </source>
</reference>